<evidence type="ECO:0000256" key="1">
    <source>
        <dbReference type="SAM" id="MobiDB-lite"/>
    </source>
</evidence>
<gene>
    <name evidence="2" type="ORF">PISMIDRAFT_19517</name>
</gene>
<evidence type="ECO:0000313" key="3">
    <source>
        <dbReference type="Proteomes" id="UP000054018"/>
    </source>
</evidence>
<evidence type="ECO:0000313" key="2">
    <source>
        <dbReference type="EMBL" id="KIK11456.1"/>
    </source>
</evidence>
<organism evidence="2 3">
    <name type="scientific">Pisolithus microcarpus 441</name>
    <dbReference type="NCBI Taxonomy" id="765257"/>
    <lineage>
        <taxon>Eukaryota</taxon>
        <taxon>Fungi</taxon>
        <taxon>Dikarya</taxon>
        <taxon>Basidiomycota</taxon>
        <taxon>Agaricomycotina</taxon>
        <taxon>Agaricomycetes</taxon>
        <taxon>Agaricomycetidae</taxon>
        <taxon>Boletales</taxon>
        <taxon>Sclerodermatineae</taxon>
        <taxon>Pisolithaceae</taxon>
        <taxon>Pisolithus</taxon>
    </lineage>
</organism>
<feature type="compositionally biased region" description="Polar residues" evidence="1">
    <location>
        <begin position="1"/>
        <end position="10"/>
    </location>
</feature>
<name>A0A0C9Y2X6_9AGAM</name>
<dbReference type="EMBL" id="KN834214">
    <property type="protein sequence ID" value="KIK11456.1"/>
    <property type="molecule type" value="Genomic_DNA"/>
</dbReference>
<reference evidence="3" key="2">
    <citation type="submission" date="2015-01" db="EMBL/GenBank/DDBJ databases">
        <title>Evolutionary Origins and Diversification of the Mycorrhizal Mutualists.</title>
        <authorList>
            <consortium name="DOE Joint Genome Institute"/>
            <consortium name="Mycorrhizal Genomics Consortium"/>
            <person name="Kohler A."/>
            <person name="Kuo A."/>
            <person name="Nagy L.G."/>
            <person name="Floudas D."/>
            <person name="Copeland A."/>
            <person name="Barry K.W."/>
            <person name="Cichocki N."/>
            <person name="Veneault-Fourrey C."/>
            <person name="LaButti K."/>
            <person name="Lindquist E.A."/>
            <person name="Lipzen A."/>
            <person name="Lundell T."/>
            <person name="Morin E."/>
            <person name="Murat C."/>
            <person name="Riley R."/>
            <person name="Ohm R."/>
            <person name="Sun H."/>
            <person name="Tunlid A."/>
            <person name="Henrissat B."/>
            <person name="Grigoriev I.V."/>
            <person name="Hibbett D.S."/>
            <person name="Martin F."/>
        </authorList>
    </citation>
    <scope>NUCLEOTIDE SEQUENCE [LARGE SCALE GENOMIC DNA]</scope>
    <source>
        <strain evidence="3">441</strain>
    </source>
</reference>
<proteinExistence type="predicted"/>
<reference evidence="2 3" key="1">
    <citation type="submission" date="2014-04" db="EMBL/GenBank/DDBJ databases">
        <authorList>
            <consortium name="DOE Joint Genome Institute"/>
            <person name="Kuo A."/>
            <person name="Kohler A."/>
            <person name="Costa M.D."/>
            <person name="Nagy L.G."/>
            <person name="Floudas D."/>
            <person name="Copeland A."/>
            <person name="Barry K.W."/>
            <person name="Cichocki N."/>
            <person name="Veneault-Fourrey C."/>
            <person name="LaButti K."/>
            <person name="Lindquist E.A."/>
            <person name="Lipzen A."/>
            <person name="Lundell T."/>
            <person name="Morin E."/>
            <person name="Murat C."/>
            <person name="Sun H."/>
            <person name="Tunlid A."/>
            <person name="Henrissat B."/>
            <person name="Grigoriev I.V."/>
            <person name="Hibbett D.S."/>
            <person name="Martin F."/>
            <person name="Nordberg H.P."/>
            <person name="Cantor M.N."/>
            <person name="Hua S.X."/>
        </authorList>
    </citation>
    <scope>NUCLEOTIDE SEQUENCE [LARGE SCALE GENOMIC DNA]</scope>
    <source>
        <strain evidence="2 3">441</strain>
    </source>
</reference>
<dbReference type="AlphaFoldDB" id="A0A0C9Y2X6"/>
<sequence length="111" mass="12189">MIRPESSTYTPLPAPPIPPSVAYSPPPTAPSPPQMSPVDTTNLLIHCRLDDIIRRQDLIHGQVDETDMRLARWECRFGARIGRLPIDGGSADPQDGNLKGECTWCTTSADH</sequence>
<keyword evidence="3" id="KW-1185">Reference proteome</keyword>
<protein>
    <submittedName>
        <fullName evidence="2">Uncharacterized protein</fullName>
    </submittedName>
</protein>
<dbReference type="HOGENOM" id="CLU_2159417_0_0_1"/>
<feature type="region of interest" description="Disordered" evidence="1">
    <location>
        <begin position="1"/>
        <end position="39"/>
    </location>
</feature>
<accession>A0A0C9Y2X6</accession>
<feature type="compositionally biased region" description="Pro residues" evidence="1">
    <location>
        <begin position="12"/>
        <end position="35"/>
    </location>
</feature>
<dbReference type="Proteomes" id="UP000054018">
    <property type="component" value="Unassembled WGS sequence"/>
</dbReference>